<sequence>MSCFGHKDAAKGSVPDVLRRIGPVEGYQSAQHLLGFYCACAVTSQYTFQNDSITRPKGISLRNVLENALALTILEHPLLQVGLIDENSKRPAWIQLDSVDFRINVEWRDVLNPESSRETLLDTLQTQHDSPFRELSQRPAWRVVVLRSDDSSDFEVVFAWNHTVADGMSGKIFHQTLLRNLNHTYSAQHPAIELVDHVLKLPKLSKLTPPLEELLKFPISPAFVATEGWQSMRPSFLGSKSQYAATWAPMRRTPLKTVIRLVEIPKQDLERLLMKCRQEKTTLTGLLHAVTLLAFATRLNANQARAFEAGTPFDLRRFMSSMPPGHAGLDPHQTVGNLVAYFTHKFDADIVASLRNKFEKAMTSADILEELERGLWSEATVFRERITQRLEAGTKNTSLGLVKFVGDWRKFLKDEFKKPRAHSWEVSNLGVLDGQIGGDAAKEGQYWTIKSAVFSQSAAVIGPAYLISPVTVKGGSLTLGCTWQYEVLDQTLAIGVTNDLQTWLIDIAQGKALTLGKR</sequence>
<dbReference type="RefSeq" id="XP_045951494.1">
    <property type="nucleotide sequence ID" value="XM_046105235.1"/>
</dbReference>
<dbReference type="InterPro" id="IPR052058">
    <property type="entry name" value="Alcohol_O-acetyltransferase"/>
</dbReference>
<accession>A0A9P8RKG9</accession>
<dbReference type="Proteomes" id="UP000758603">
    <property type="component" value="Unassembled WGS sequence"/>
</dbReference>
<dbReference type="SUPFAM" id="SSF52777">
    <property type="entry name" value="CoA-dependent acyltransferases"/>
    <property type="match status" value="2"/>
</dbReference>
<keyword evidence="2" id="KW-1185">Reference proteome</keyword>
<evidence type="ECO:0000313" key="1">
    <source>
        <dbReference type="EMBL" id="KAH6644980.1"/>
    </source>
</evidence>
<reference evidence="1" key="1">
    <citation type="journal article" date="2021" name="Nat. Commun.">
        <title>Genetic determinants of endophytism in the Arabidopsis root mycobiome.</title>
        <authorList>
            <person name="Mesny F."/>
            <person name="Miyauchi S."/>
            <person name="Thiergart T."/>
            <person name="Pickel B."/>
            <person name="Atanasova L."/>
            <person name="Karlsson M."/>
            <person name="Huettel B."/>
            <person name="Barry K.W."/>
            <person name="Haridas S."/>
            <person name="Chen C."/>
            <person name="Bauer D."/>
            <person name="Andreopoulos W."/>
            <person name="Pangilinan J."/>
            <person name="LaButti K."/>
            <person name="Riley R."/>
            <person name="Lipzen A."/>
            <person name="Clum A."/>
            <person name="Drula E."/>
            <person name="Henrissat B."/>
            <person name="Kohler A."/>
            <person name="Grigoriev I.V."/>
            <person name="Martin F.M."/>
            <person name="Hacquard S."/>
        </authorList>
    </citation>
    <scope>NUCLEOTIDE SEQUENCE</scope>
    <source>
        <strain evidence="1">MPI-SDFR-AT-0073</strain>
    </source>
</reference>
<organism evidence="1 2">
    <name type="scientific">Truncatella angustata</name>
    <dbReference type="NCBI Taxonomy" id="152316"/>
    <lineage>
        <taxon>Eukaryota</taxon>
        <taxon>Fungi</taxon>
        <taxon>Dikarya</taxon>
        <taxon>Ascomycota</taxon>
        <taxon>Pezizomycotina</taxon>
        <taxon>Sordariomycetes</taxon>
        <taxon>Xylariomycetidae</taxon>
        <taxon>Amphisphaeriales</taxon>
        <taxon>Sporocadaceae</taxon>
        <taxon>Truncatella</taxon>
    </lineage>
</organism>
<dbReference type="Gene3D" id="3.30.559.10">
    <property type="entry name" value="Chloramphenicol acetyltransferase-like domain"/>
    <property type="match status" value="1"/>
</dbReference>
<dbReference type="PANTHER" id="PTHR28037">
    <property type="entry name" value="ALCOHOL O-ACETYLTRANSFERASE 1-RELATED"/>
    <property type="match status" value="1"/>
</dbReference>
<dbReference type="InterPro" id="IPR010828">
    <property type="entry name" value="Atf2/Sli1-like"/>
</dbReference>
<name>A0A9P8RKG9_9PEZI</name>
<dbReference type="Pfam" id="PF07247">
    <property type="entry name" value="AATase"/>
    <property type="match status" value="2"/>
</dbReference>
<evidence type="ECO:0000313" key="2">
    <source>
        <dbReference type="Proteomes" id="UP000758603"/>
    </source>
</evidence>
<proteinExistence type="predicted"/>
<protein>
    <submittedName>
        <fullName evidence="1">Alcohol acetyltransferase</fullName>
    </submittedName>
</protein>
<dbReference type="AlphaFoldDB" id="A0A9P8RKG9"/>
<comment type="caution">
    <text evidence="1">The sequence shown here is derived from an EMBL/GenBank/DDBJ whole genome shotgun (WGS) entry which is preliminary data.</text>
</comment>
<dbReference type="OrthoDB" id="2150604at2759"/>
<gene>
    <name evidence="1" type="ORF">BKA67DRAFT_595927</name>
</gene>
<dbReference type="PANTHER" id="PTHR28037:SF1">
    <property type="entry name" value="ALCOHOL O-ACETYLTRANSFERASE 1-RELATED"/>
    <property type="match status" value="1"/>
</dbReference>
<dbReference type="GeneID" id="70134126"/>
<dbReference type="InterPro" id="IPR023213">
    <property type="entry name" value="CAT-like_dom_sf"/>
</dbReference>
<dbReference type="GO" id="GO:0008080">
    <property type="term" value="F:N-acetyltransferase activity"/>
    <property type="evidence" value="ECO:0007669"/>
    <property type="project" value="TreeGrafter"/>
</dbReference>
<dbReference type="EMBL" id="JAGPXC010000012">
    <property type="protein sequence ID" value="KAH6644980.1"/>
    <property type="molecule type" value="Genomic_DNA"/>
</dbReference>